<comment type="caution">
    <text evidence="2">The sequence shown here is derived from an EMBL/GenBank/DDBJ whole genome shotgun (WGS) entry which is preliminary data.</text>
</comment>
<accession>A0A7W7SYT3</accession>
<dbReference type="EMBL" id="JACHJS010000001">
    <property type="protein sequence ID" value="MBB4963441.1"/>
    <property type="molecule type" value="Genomic_DNA"/>
</dbReference>
<feature type="domain" description="Carboxymuconolactone decarboxylase-like" evidence="1">
    <location>
        <begin position="9"/>
        <end position="90"/>
    </location>
</feature>
<dbReference type="Gene3D" id="1.20.1290.10">
    <property type="entry name" value="AhpD-like"/>
    <property type="match status" value="1"/>
</dbReference>
<evidence type="ECO:0000313" key="3">
    <source>
        <dbReference type="Proteomes" id="UP000542674"/>
    </source>
</evidence>
<dbReference type="InterPro" id="IPR003779">
    <property type="entry name" value="CMD-like"/>
</dbReference>
<dbReference type="RefSeq" id="WP_184666219.1">
    <property type="nucleotide sequence ID" value="NZ_BAABAI010000036.1"/>
</dbReference>
<organism evidence="2 3">
    <name type="scientific">Saccharothrix violaceirubra</name>
    <dbReference type="NCBI Taxonomy" id="413306"/>
    <lineage>
        <taxon>Bacteria</taxon>
        <taxon>Bacillati</taxon>
        <taxon>Actinomycetota</taxon>
        <taxon>Actinomycetes</taxon>
        <taxon>Pseudonocardiales</taxon>
        <taxon>Pseudonocardiaceae</taxon>
        <taxon>Saccharothrix</taxon>
    </lineage>
</organism>
<reference evidence="2 3" key="1">
    <citation type="submission" date="2020-08" db="EMBL/GenBank/DDBJ databases">
        <title>Sequencing the genomes of 1000 actinobacteria strains.</title>
        <authorList>
            <person name="Klenk H.-P."/>
        </authorList>
    </citation>
    <scope>NUCLEOTIDE SEQUENCE [LARGE SCALE GENOMIC DNA]</scope>
    <source>
        <strain evidence="2 3">DSM 45084</strain>
    </source>
</reference>
<dbReference type="Pfam" id="PF02627">
    <property type="entry name" value="CMD"/>
    <property type="match status" value="1"/>
</dbReference>
<dbReference type="PANTHER" id="PTHR34846">
    <property type="entry name" value="4-CARBOXYMUCONOLACTONE DECARBOXYLASE FAMILY PROTEIN (AFU_ORTHOLOGUE AFUA_6G11590)"/>
    <property type="match status" value="1"/>
</dbReference>
<dbReference type="PANTHER" id="PTHR34846:SF7">
    <property type="entry name" value="BLL7811 PROTEIN"/>
    <property type="match status" value="1"/>
</dbReference>
<keyword evidence="2" id="KW-0575">Peroxidase</keyword>
<gene>
    <name evidence="2" type="ORF">F4559_000800</name>
</gene>
<dbReference type="Proteomes" id="UP000542674">
    <property type="component" value="Unassembled WGS sequence"/>
</dbReference>
<keyword evidence="3" id="KW-1185">Reference proteome</keyword>
<dbReference type="InterPro" id="IPR029032">
    <property type="entry name" value="AhpD-like"/>
</dbReference>
<dbReference type="GO" id="GO:0051920">
    <property type="term" value="F:peroxiredoxin activity"/>
    <property type="evidence" value="ECO:0007669"/>
    <property type="project" value="InterPro"/>
</dbReference>
<dbReference type="AlphaFoldDB" id="A0A7W7SYT3"/>
<evidence type="ECO:0000259" key="1">
    <source>
        <dbReference type="Pfam" id="PF02627"/>
    </source>
</evidence>
<sequence length="152" mass="16110">MTNPAYVIPEAGQAIGALLRAVRQDVVPLETLMPAAVRGSQVNGGSACLHADVVEARKAGVDDDRLAAVAAWRGSPFFSAAERVALALAESVARMNDRSSDAVSDALWDEVVAHYDERQRAVLILWIATGNLFNTVNNVIKEPAGTTWGPGT</sequence>
<keyword evidence="2" id="KW-0560">Oxidoreductase</keyword>
<protein>
    <submittedName>
        <fullName evidence="2">AhpD family alkylhydroperoxidase</fullName>
    </submittedName>
</protein>
<name>A0A7W7SYT3_9PSEU</name>
<proteinExistence type="predicted"/>
<dbReference type="SUPFAM" id="SSF69118">
    <property type="entry name" value="AhpD-like"/>
    <property type="match status" value="1"/>
</dbReference>
<evidence type="ECO:0000313" key="2">
    <source>
        <dbReference type="EMBL" id="MBB4963441.1"/>
    </source>
</evidence>